<dbReference type="EMBL" id="JAZGQO010000006">
    <property type="protein sequence ID" value="KAK6186091.1"/>
    <property type="molecule type" value="Genomic_DNA"/>
</dbReference>
<keyword evidence="5" id="KW-1185">Reference proteome</keyword>
<evidence type="ECO:0000313" key="4">
    <source>
        <dbReference type="EMBL" id="KAK6186091.1"/>
    </source>
</evidence>
<dbReference type="GO" id="GO:0004252">
    <property type="term" value="F:serine-type endopeptidase activity"/>
    <property type="evidence" value="ECO:0007669"/>
    <property type="project" value="InterPro"/>
</dbReference>
<protein>
    <recommendedName>
        <fullName evidence="3">Peptidase S1 domain-containing protein</fullName>
    </recommendedName>
</protein>
<evidence type="ECO:0000259" key="3">
    <source>
        <dbReference type="PROSITE" id="PS50240"/>
    </source>
</evidence>
<name>A0AAN8JYD3_PATCE</name>
<evidence type="ECO:0000256" key="1">
    <source>
        <dbReference type="ARBA" id="ARBA00023157"/>
    </source>
</evidence>
<dbReference type="PANTHER" id="PTHR24252">
    <property type="entry name" value="ACROSIN-RELATED"/>
    <property type="match status" value="1"/>
</dbReference>
<proteinExistence type="predicted"/>
<organism evidence="4 5">
    <name type="scientific">Patella caerulea</name>
    <name type="common">Rayed Mediterranean limpet</name>
    <dbReference type="NCBI Taxonomy" id="87958"/>
    <lineage>
        <taxon>Eukaryota</taxon>
        <taxon>Metazoa</taxon>
        <taxon>Spiralia</taxon>
        <taxon>Lophotrochozoa</taxon>
        <taxon>Mollusca</taxon>
        <taxon>Gastropoda</taxon>
        <taxon>Patellogastropoda</taxon>
        <taxon>Patelloidea</taxon>
        <taxon>Patellidae</taxon>
        <taxon>Patella</taxon>
    </lineage>
</organism>
<dbReference type="CDD" id="cd00190">
    <property type="entry name" value="Tryp_SPc"/>
    <property type="match status" value="1"/>
</dbReference>
<feature type="chain" id="PRO_5042874010" description="Peptidase S1 domain-containing protein" evidence="2">
    <location>
        <begin position="18"/>
        <end position="389"/>
    </location>
</feature>
<keyword evidence="2" id="KW-0732">Signal</keyword>
<dbReference type="Gene3D" id="2.40.10.10">
    <property type="entry name" value="Trypsin-like serine proteases"/>
    <property type="match status" value="1"/>
</dbReference>
<feature type="signal peptide" evidence="2">
    <location>
        <begin position="1"/>
        <end position="17"/>
    </location>
</feature>
<keyword evidence="1" id="KW-1015">Disulfide bond</keyword>
<dbReference type="PRINTS" id="PR00722">
    <property type="entry name" value="CHYMOTRYPSIN"/>
</dbReference>
<reference evidence="4 5" key="1">
    <citation type="submission" date="2024-01" db="EMBL/GenBank/DDBJ databases">
        <title>The genome of the rayed Mediterranean limpet Patella caerulea (Linnaeus, 1758).</title>
        <authorList>
            <person name="Anh-Thu Weber A."/>
            <person name="Halstead-Nussloch G."/>
        </authorList>
    </citation>
    <scope>NUCLEOTIDE SEQUENCE [LARGE SCALE GENOMIC DNA]</scope>
    <source>
        <strain evidence="4">AATW-2023a</strain>
        <tissue evidence="4">Whole specimen</tissue>
    </source>
</reference>
<dbReference type="GO" id="GO:0006508">
    <property type="term" value="P:proteolysis"/>
    <property type="evidence" value="ECO:0007669"/>
    <property type="project" value="InterPro"/>
</dbReference>
<dbReference type="InterPro" id="IPR043504">
    <property type="entry name" value="Peptidase_S1_PA_chymotrypsin"/>
</dbReference>
<comment type="caution">
    <text evidence="4">The sequence shown here is derived from an EMBL/GenBank/DDBJ whole genome shotgun (WGS) entry which is preliminary data.</text>
</comment>
<dbReference type="InterPro" id="IPR001314">
    <property type="entry name" value="Peptidase_S1A"/>
</dbReference>
<evidence type="ECO:0000313" key="5">
    <source>
        <dbReference type="Proteomes" id="UP001347796"/>
    </source>
</evidence>
<dbReference type="Proteomes" id="UP001347796">
    <property type="component" value="Unassembled WGS sequence"/>
</dbReference>
<gene>
    <name evidence="4" type="ORF">SNE40_008196</name>
</gene>
<dbReference type="PANTHER" id="PTHR24252:SF7">
    <property type="entry name" value="HYALIN"/>
    <property type="match status" value="1"/>
</dbReference>
<dbReference type="PROSITE" id="PS50240">
    <property type="entry name" value="TRYPSIN_DOM"/>
    <property type="match status" value="1"/>
</dbReference>
<dbReference type="InterPro" id="IPR009003">
    <property type="entry name" value="Peptidase_S1_PA"/>
</dbReference>
<dbReference type="SMART" id="SM00020">
    <property type="entry name" value="Tryp_SPc"/>
    <property type="match status" value="1"/>
</dbReference>
<feature type="domain" description="Peptidase S1" evidence="3">
    <location>
        <begin position="107"/>
        <end position="387"/>
    </location>
</feature>
<dbReference type="AlphaFoldDB" id="A0AAN8JYD3"/>
<dbReference type="Pfam" id="PF00089">
    <property type="entry name" value="Trypsin"/>
    <property type="match status" value="1"/>
</dbReference>
<dbReference type="SUPFAM" id="SSF50494">
    <property type="entry name" value="Trypsin-like serine proteases"/>
    <property type="match status" value="1"/>
</dbReference>
<evidence type="ECO:0000256" key="2">
    <source>
        <dbReference type="SAM" id="SignalP"/>
    </source>
</evidence>
<dbReference type="InterPro" id="IPR001254">
    <property type="entry name" value="Trypsin_dom"/>
</dbReference>
<sequence length="389" mass="42272">MMLFVAVIIGLSSSASAQNLCESYLVGQQGKCLKSCSGYGEPNNDLGPYGCLFNFGNTCCVKKRETTTTTTTTTTKRPITTTLSTTALPVEIPCGVRSNPNAELGRILGGFQTSPCDWPWQVSIRGKTSPTSTETVPYCSGILIDNLWVVTTAYCALVSSFQAPTGGTSTDSLSVVVGEYNTDVPDIVSNNPIETTLKVSNIIIHENYYKTDPALFTINDVFNNTLDKESYNIALLKLQRPATFGKCVRKVCLPSVQTTCSLTKTCMIAGWGVNKKTEFLPLDEDVPRTLQEAEVELIKSEVMQLFNTFVDTTTTVKPLTNYARFTKSAGNTCTNDNGGMVVCRNSEGRWALDGIINVPYVRGCDVSNGFLVTDVSAAYNWIQDTINSP</sequence>
<accession>A0AAN8JYD3</accession>